<dbReference type="InterPro" id="IPR006311">
    <property type="entry name" value="TAT_signal"/>
</dbReference>
<dbReference type="Proteomes" id="UP000523079">
    <property type="component" value="Unassembled WGS sequence"/>
</dbReference>
<dbReference type="GO" id="GO:1904680">
    <property type="term" value="F:peptide transmembrane transporter activity"/>
    <property type="evidence" value="ECO:0007669"/>
    <property type="project" value="TreeGrafter"/>
</dbReference>
<evidence type="ECO:0000313" key="3">
    <source>
        <dbReference type="EMBL" id="MBA8793490.1"/>
    </source>
</evidence>
<evidence type="ECO:0000256" key="1">
    <source>
        <dbReference type="SAM" id="MobiDB-lite"/>
    </source>
</evidence>
<sequence length="613" mass="66192">MSDANEKGPFGPDGGDESRWGATWETSRRRFLALAGLGVSAAAVGVGAAGCGTAQTGNSSGSGGSGGSKGRSGTAGDTFFVSGFQWGPPTNFNPLGPSPAWPTGGGQSQLIYETLLRFNLLDGSLQPGLGKELQEKGSNVLVVPLQDGTKWSDGQDLTADDVVYTFELAKDTAVSYSNVWTYLDSVKAVDSKTVQFTGKTKPLNMLPIRNAIAGTYIIPKHIWSSKGSSKLLTDTNEQPVGSGPFLLDKADQTQVALKRNDNYWGKTVFGTPPMTAINHPIFSGNGDADLALQGEKIDASQTFTPQIWKLWENQKLPAGTWLKDKPYYLPGNIPLLQINTLKKGLSNPKVRLAIAYAIDTATIVATAMSSYSDVPQPSLILPSGFEQKFFNADDAKSKGWSYDPKKAISILEDELGCKKGSDGVYSLPDGTRLGPWKIITPTGWTDWNTACEVAAKSLKAVGIDAVTEFPQSPNVTNALQNGNFDMACYSYSGVSPASPWTRFRDAMDSRGIPGAGKSAYSNWGRFENSEVAGLLDSAGSATTDEERKAAYDKLDAIYREYVPQVPLMYRPLEFYEYVEGNWTNFPDEKNPYAPPMWQGAGIQWLFKIKKVSA</sequence>
<accession>A0A7W3IQR4</accession>
<comment type="caution">
    <text evidence="3">The sequence shown here is derived from an EMBL/GenBank/DDBJ whole genome shotgun (WGS) entry which is preliminary data.</text>
</comment>
<dbReference type="PANTHER" id="PTHR30290">
    <property type="entry name" value="PERIPLASMIC BINDING COMPONENT OF ABC TRANSPORTER"/>
    <property type="match status" value="1"/>
</dbReference>
<protein>
    <submittedName>
        <fullName evidence="3">Peptide/nickel transport system substrate-binding protein</fullName>
    </submittedName>
</protein>
<feature type="domain" description="Solute-binding protein family 5" evidence="2">
    <location>
        <begin position="126"/>
        <end position="498"/>
    </location>
</feature>
<dbReference type="PANTHER" id="PTHR30290:SF82">
    <property type="entry name" value="ABC-TYPE DIPEPTIDE_OLIGOPEPTIDE TRANSPORT SYSTEM, PERIPLASMIC COMPONENT"/>
    <property type="match status" value="1"/>
</dbReference>
<dbReference type="InterPro" id="IPR039424">
    <property type="entry name" value="SBP_5"/>
</dbReference>
<dbReference type="GO" id="GO:0015833">
    <property type="term" value="P:peptide transport"/>
    <property type="evidence" value="ECO:0007669"/>
    <property type="project" value="TreeGrafter"/>
</dbReference>
<dbReference type="Gene3D" id="3.10.105.10">
    <property type="entry name" value="Dipeptide-binding Protein, Domain 3"/>
    <property type="match status" value="1"/>
</dbReference>
<name>A0A7W3IQR4_9ACTN</name>
<organism evidence="3 4">
    <name type="scientific">Microlunatus kandeliicorticis</name>
    <dbReference type="NCBI Taxonomy" id="1759536"/>
    <lineage>
        <taxon>Bacteria</taxon>
        <taxon>Bacillati</taxon>
        <taxon>Actinomycetota</taxon>
        <taxon>Actinomycetes</taxon>
        <taxon>Propionibacteriales</taxon>
        <taxon>Propionibacteriaceae</taxon>
        <taxon>Microlunatus</taxon>
    </lineage>
</organism>
<dbReference type="PROSITE" id="PS51318">
    <property type="entry name" value="TAT"/>
    <property type="match status" value="1"/>
</dbReference>
<dbReference type="CDD" id="cd08509">
    <property type="entry name" value="PBP2_TmCBP_oligosaccharides_like"/>
    <property type="match status" value="1"/>
</dbReference>
<gene>
    <name evidence="3" type="ORF">FHX74_001095</name>
</gene>
<reference evidence="3 4" key="1">
    <citation type="submission" date="2020-07" db="EMBL/GenBank/DDBJ databases">
        <title>Sequencing the genomes of 1000 actinobacteria strains.</title>
        <authorList>
            <person name="Klenk H.-P."/>
        </authorList>
    </citation>
    <scope>NUCLEOTIDE SEQUENCE [LARGE SCALE GENOMIC DNA]</scope>
    <source>
        <strain evidence="3 4">DSM 100723</strain>
    </source>
</reference>
<dbReference type="Gene3D" id="3.40.190.10">
    <property type="entry name" value="Periplasmic binding protein-like II"/>
    <property type="match status" value="1"/>
</dbReference>
<keyword evidence="4" id="KW-1185">Reference proteome</keyword>
<dbReference type="AlphaFoldDB" id="A0A7W3IQR4"/>
<dbReference type="SUPFAM" id="SSF53850">
    <property type="entry name" value="Periplasmic binding protein-like II"/>
    <property type="match status" value="1"/>
</dbReference>
<feature type="region of interest" description="Disordered" evidence="1">
    <location>
        <begin position="1"/>
        <end position="20"/>
    </location>
</feature>
<dbReference type="Gene3D" id="3.90.76.10">
    <property type="entry name" value="Dipeptide-binding Protein, Domain 1"/>
    <property type="match status" value="1"/>
</dbReference>
<dbReference type="RefSeq" id="WP_328823655.1">
    <property type="nucleotide sequence ID" value="NZ_JACGWT010000002.1"/>
</dbReference>
<dbReference type="EMBL" id="JACGWT010000002">
    <property type="protein sequence ID" value="MBA8793490.1"/>
    <property type="molecule type" value="Genomic_DNA"/>
</dbReference>
<dbReference type="Pfam" id="PF00496">
    <property type="entry name" value="SBP_bac_5"/>
    <property type="match status" value="1"/>
</dbReference>
<evidence type="ECO:0000259" key="2">
    <source>
        <dbReference type="Pfam" id="PF00496"/>
    </source>
</evidence>
<dbReference type="InterPro" id="IPR000914">
    <property type="entry name" value="SBP_5_dom"/>
</dbReference>
<proteinExistence type="predicted"/>
<evidence type="ECO:0000313" key="4">
    <source>
        <dbReference type="Proteomes" id="UP000523079"/>
    </source>
</evidence>